<dbReference type="InterPro" id="IPR002110">
    <property type="entry name" value="Ankyrin_rpt"/>
</dbReference>
<evidence type="ECO:0000313" key="3">
    <source>
        <dbReference type="WBParaSite" id="maker-uti_cns_0001000-snap-gene-0.2-mRNA-1"/>
    </source>
</evidence>
<dbReference type="PROSITE" id="PS50088">
    <property type="entry name" value="ANK_REPEAT"/>
    <property type="match status" value="2"/>
</dbReference>
<evidence type="ECO:0000256" key="1">
    <source>
        <dbReference type="PROSITE-ProRule" id="PRU00023"/>
    </source>
</evidence>
<protein>
    <submittedName>
        <fullName evidence="3">ANK_REP_REGION domain-containing protein</fullName>
    </submittedName>
</protein>
<feature type="repeat" description="ANK" evidence="1">
    <location>
        <begin position="488"/>
        <end position="520"/>
    </location>
</feature>
<dbReference type="Gene3D" id="1.10.1410.40">
    <property type="match status" value="1"/>
</dbReference>
<proteinExistence type="predicted"/>
<dbReference type="Gene3D" id="1.25.40.20">
    <property type="entry name" value="Ankyrin repeat-containing domain"/>
    <property type="match status" value="3"/>
</dbReference>
<dbReference type="AlphaFoldDB" id="A0A1I8G6C4"/>
<dbReference type="PANTHER" id="PTHR46586:SF3">
    <property type="entry name" value="ANKYRIN REPEAT-CONTAINING PROTEIN"/>
    <property type="match status" value="1"/>
</dbReference>
<dbReference type="WBParaSite" id="maker-uti_cns_0001000-snap-gene-0.2-mRNA-1">
    <property type="protein sequence ID" value="maker-uti_cns_0001000-snap-gene-0.2-mRNA-1"/>
    <property type="gene ID" value="maker-uti_cns_0001000-snap-gene-0.2"/>
</dbReference>
<dbReference type="Proteomes" id="UP000095280">
    <property type="component" value="Unplaced"/>
</dbReference>
<keyword evidence="2" id="KW-1185">Reference proteome</keyword>
<dbReference type="InterPro" id="IPR052050">
    <property type="entry name" value="SecEffector_AnkRepeat"/>
</dbReference>
<name>A0A1I8G6C4_9PLAT</name>
<accession>A0A1I8G6C4</accession>
<feature type="repeat" description="ANK" evidence="1">
    <location>
        <begin position="521"/>
        <end position="553"/>
    </location>
</feature>
<dbReference type="SMART" id="SM00248">
    <property type="entry name" value="ANK"/>
    <property type="match status" value="3"/>
</dbReference>
<dbReference type="PANTHER" id="PTHR46586">
    <property type="entry name" value="ANKYRIN REPEAT-CONTAINING PROTEIN"/>
    <property type="match status" value="1"/>
</dbReference>
<keyword evidence="1" id="KW-0040">ANK repeat</keyword>
<reference evidence="3" key="1">
    <citation type="submission" date="2016-11" db="UniProtKB">
        <authorList>
            <consortium name="WormBaseParasite"/>
        </authorList>
    </citation>
    <scope>IDENTIFICATION</scope>
</reference>
<evidence type="ECO:0000313" key="2">
    <source>
        <dbReference type="Proteomes" id="UP000095280"/>
    </source>
</evidence>
<sequence>MGQNQSRHQAFSTDNITPTAATHANFCDIVRATLRAASQNRFDDVQFFVSQINDQSNKEACCIKAAEKAAMNDHFQIVQFLVPLINDQSNKDACCIRAAEEAAIRGYFQIVQFLVQLINDQSNKDACCIKAAENAAFMGHFQAVEFLVPLINDQSNKEACCIKAAEKAAMNDHFQIVQFLVPLINDQSNKDACCIRAAEEAAIRGYFQIVQFLVQLINDQSNKDACCIKAAENAAFMGHFQAVEFLVPLINDQSNKEACCIKAAEKAAMNDHFQIVQFLVPLINDQSNKDACCIRAAEEAAIRGYFQIVQFLVQLINDQSNKDACCIKAAENAAFMGHFQAVEFLVPLINDQSNRDAFCIEAAEKAADNGHFQIVQFLISCLSSSHQRENLRFQCVLKACSRLREDAVASLGLEPKWLFQSTTILRFTAAMAIEGRNSVLTDTLSRMQPARITQLLRLSITQRHVALAVTLINHERVSTQLVDLPDSTGATALMLAADAGHHELIEKLIDLGASVRAEDSQGRTALSRACEAGHVRAAKALMDAGADANHRDNHGLTCAQLAQRFDQRQVLRLLNPTELSDKELHQLLSDAGFTQQRAKCQQNLADWLQEVARVLTQDHRRMTGSYAEGWANSLVQVNGRTAADSDIDWTVLVAGQMFHLEGGCDRKGSCGYDTPLKVKEGHAQVAVGAGSQPAVTATACGVRPAQDTCHAIHCCSSFCVGRVRKLIKNDNCVHLVRATRPSSTNELRVSFSFQEKDIMRRLSTVQGQLFTLIKFIFKRHLPLTLDTPGLKTYHAKTLLFAMLERYGKSPETEAWQPHNLIALLKESLDMMLKFMRSRRSPNECMPHFFMPDAPLYFKNAGIGDDFDNTKARVRDRLCELRSDIGGVVDQLRKHVRPLQSEKFYFHPFTLLPLTAPPAVTKIRERSECPKKYYKFADVYSVVHECVSELQSESSDRNTRMRQLSLLHEQQWCKCAALCMTAMTHLKFGESEEAERLAMELQRHQLESGLKPQNIRDESRKWSLSDIKLPEYSDWAWRFCLPCDSPPRFPFLPEFTQTLFTARLSQPLSSHLYVNFRCLSWSLQAELLRNRAPAIAFDHWIEQLLGDPDLEELLTLAHYSDCREHVELSLQQMEMIEKERRVAMETQDEEKIVWVRQKRWRVSNRSGSDSGAHRSREDEERRLWARARLRRDGADLGRLPSSASSPPAVNCSFVLLCCNSIRTAC</sequence>
<dbReference type="PROSITE" id="PS50297">
    <property type="entry name" value="ANK_REP_REGION"/>
    <property type="match status" value="2"/>
</dbReference>
<dbReference type="InterPro" id="IPR036770">
    <property type="entry name" value="Ankyrin_rpt-contain_sf"/>
</dbReference>
<dbReference type="SUPFAM" id="SSF48403">
    <property type="entry name" value="Ankyrin repeat"/>
    <property type="match status" value="2"/>
</dbReference>
<organism evidence="2 3">
    <name type="scientific">Macrostomum lignano</name>
    <dbReference type="NCBI Taxonomy" id="282301"/>
    <lineage>
        <taxon>Eukaryota</taxon>
        <taxon>Metazoa</taxon>
        <taxon>Spiralia</taxon>
        <taxon>Lophotrochozoa</taxon>
        <taxon>Platyhelminthes</taxon>
        <taxon>Rhabditophora</taxon>
        <taxon>Macrostomorpha</taxon>
        <taxon>Macrostomida</taxon>
        <taxon>Macrostomidae</taxon>
        <taxon>Macrostomum</taxon>
    </lineage>
</organism>
<dbReference type="Pfam" id="PF12796">
    <property type="entry name" value="Ank_2"/>
    <property type="match status" value="1"/>
</dbReference>